<feature type="signal peptide" evidence="2">
    <location>
        <begin position="1"/>
        <end position="26"/>
    </location>
</feature>
<proteinExistence type="predicted"/>
<reference evidence="4" key="2">
    <citation type="submission" date="2015-01" db="EMBL/GenBank/DDBJ databases">
        <title>Evolutionary Origins and Diversification of the Mycorrhizal Mutualists.</title>
        <authorList>
            <consortium name="DOE Joint Genome Institute"/>
            <consortium name="Mycorrhizal Genomics Consortium"/>
            <person name="Kohler A."/>
            <person name="Kuo A."/>
            <person name="Nagy L.G."/>
            <person name="Floudas D."/>
            <person name="Copeland A."/>
            <person name="Barry K.W."/>
            <person name="Cichocki N."/>
            <person name="Veneault-Fourrey C."/>
            <person name="LaButti K."/>
            <person name="Lindquist E.A."/>
            <person name="Lipzen A."/>
            <person name="Lundell T."/>
            <person name="Morin E."/>
            <person name="Murat C."/>
            <person name="Riley R."/>
            <person name="Ohm R."/>
            <person name="Sun H."/>
            <person name="Tunlid A."/>
            <person name="Henrissat B."/>
            <person name="Grigoriev I.V."/>
            <person name="Hibbett D.S."/>
            <person name="Martin F."/>
        </authorList>
    </citation>
    <scope>NUCLEOTIDE SEQUENCE [LARGE SCALE GENOMIC DNA]</scope>
    <source>
        <strain evidence="4">441</strain>
    </source>
</reference>
<name>A0A0C9ZV54_9AGAM</name>
<feature type="region of interest" description="Disordered" evidence="1">
    <location>
        <begin position="32"/>
        <end position="63"/>
    </location>
</feature>
<dbReference type="AlphaFoldDB" id="A0A0C9ZV54"/>
<dbReference type="EMBL" id="KN833725">
    <property type="protein sequence ID" value="KIK23503.1"/>
    <property type="molecule type" value="Genomic_DNA"/>
</dbReference>
<reference evidence="3 4" key="1">
    <citation type="submission" date="2014-04" db="EMBL/GenBank/DDBJ databases">
        <authorList>
            <consortium name="DOE Joint Genome Institute"/>
            <person name="Kuo A."/>
            <person name="Kohler A."/>
            <person name="Costa M.D."/>
            <person name="Nagy L.G."/>
            <person name="Floudas D."/>
            <person name="Copeland A."/>
            <person name="Barry K.W."/>
            <person name="Cichocki N."/>
            <person name="Veneault-Fourrey C."/>
            <person name="LaButti K."/>
            <person name="Lindquist E.A."/>
            <person name="Lipzen A."/>
            <person name="Lundell T."/>
            <person name="Morin E."/>
            <person name="Murat C."/>
            <person name="Sun H."/>
            <person name="Tunlid A."/>
            <person name="Henrissat B."/>
            <person name="Grigoriev I.V."/>
            <person name="Hibbett D.S."/>
            <person name="Martin F."/>
            <person name="Nordberg H.P."/>
            <person name="Cantor M.N."/>
            <person name="Hua S.X."/>
        </authorList>
    </citation>
    <scope>NUCLEOTIDE SEQUENCE [LARGE SCALE GENOMIC DNA]</scope>
    <source>
        <strain evidence="3 4">441</strain>
    </source>
</reference>
<organism evidence="3 4">
    <name type="scientific">Pisolithus microcarpus 441</name>
    <dbReference type="NCBI Taxonomy" id="765257"/>
    <lineage>
        <taxon>Eukaryota</taxon>
        <taxon>Fungi</taxon>
        <taxon>Dikarya</taxon>
        <taxon>Basidiomycota</taxon>
        <taxon>Agaricomycotina</taxon>
        <taxon>Agaricomycetes</taxon>
        <taxon>Agaricomycetidae</taxon>
        <taxon>Boletales</taxon>
        <taxon>Sclerodermatineae</taxon>
        <taxon>Pisolithaceae</taxon>
        <taxon>Pisolithus</taxon>
    </lineage>
</organism>
<evidence type="ECO:0008006" key="5">
    <source>
        <dbReference type="Google" id="ProtNLM"/>
    </source>
</evidence>
<dbReference type="Proteomes" id="UP000054018">
    <property type="component" value="Unassembled WGS sequence"/>
</dbReference>
<protein>
    <recommendedName>
        <fullName evidence="5">Secreted protein</fullName>
    </recommendedName>
</protein>
<feature type="chain" id="PRO_5002218254" description="Secreted protein" evidence="2">
    <location>
        <begin position="27"/>
        <end position="63"/>
    </location>
</feature>
<keyword evidence="4" id="KW-1185">Reference proteome</keyword>
<evidence type="ECO:0000256" key="1">
    <source>
        <dbReference type="SAM" id="MobiDB-lite"/>
    </source>
</evidence>
<sequence length="63" mass="6921">MACRAVAHAHAIQILLILARTSCSTTENVVDGDVNARSQNPKSKVRRGNGQEIGRQRGRMYTI</sequence>
<accession>A0A0C9ZV54</accession>
<dbReference type="HOGENOM" id="CLU_2886714_0_0_1"/>
<keyword evidence="2" id="KW-0732">Signal</keyword>
<gene>
    <name evidence="3" type="ORF">PISMIDRAFT_679209</name>
</gene>
<evidence type="ECO:0000256" key="2">
    <source>
        <dbReference type="SAM" id="SignalP"/>
    </source>
</evidence>
<evidence type="ECO:0000313" key="3">
    <source>
        <dbReference type="EMBL" id="KIK23503.1"/>
    </source>
</evidence>
<evidence type="ECO:0000313" key="4">
    <source>
        <dbReference type="Proteomes" id="UP000054018"/>
    </source>
</evidence>